<dbReference type="OrthoDB" id="7429at2157"/>
<keyword evidence="1" id="KW-0677">Repeat</keyword>
<gene>
    <name evidence="6" type="ORF">MetMK1DRAFT_00002870</name>
</gene>
<dbReference type="RefSeq" id="WP_009069903.1">
    <property type="nucleotide sequence ID" value="NZ_JH597761.1"/>
</dbReference>
<keyword evidence="6" id="KW-0648">Protein biosynthesis</keyword>
<dbReference type="STRING" id="671065.MetMK1DRAFT_00002870"/>
<evidence type="ECO:0000256" key="2">
    <source>
        <dbReference type="ARBA" id="ARBA00023015"/>
    </source>
</evidence>
<keyword evidence="7" id="KW-1185">Reference proteome</keyword>
<evidence type="ECO:0000256" key="4">
    <source>
        <dbReference type="PROSITE-ProRule" id="PRU00469"/>
    </source>
</evidence>
<dbReference type="eggNOG" id="arCOG01981">
    <property type="taxonomic scope" value="Archaea"/>
</dbReference>
<evidence type="ECO:0000256" key="3">
    <source>
        <dbReference type="ARBA" id="ARBA00023163"/>
    </source>
</evidence>
<feature type="domain" description="TFIIB-type" evidence="5">
    <location>
        <begin position="1"/>
        <end position="30"/>
    </location>
</feature>
<accession>H2C4C0</accession>
<dbReference type="PROSITE" id="PS51134">
    <property type="entry name" value="ZF_TFIIB"/>
    <property type="match status" value="1"/>
</dbReference>
<dbReference type="InterPro" id="IPR013150">
    <property type="entry name" value="TFIIB_cyclin"/>
</dbReference>
<evidence type="ECO:0000259" key="5">
    <source>
        <dbReference type="PROSITE" id="PS51134"/>
    </source>
</evidence>
<dbReference type="InterPro" id="IPR036915">
    <property type="entry name" value="Cyclin-like_sf"/>
</dbReference>
<dbReference type="SUPFAM" id="SSF47954">
    <property type="entry name" value="Cyclin-like"/>
    <property type="match status" value="2"/>
</dbReference>
<reference evidence="6 7" key="1">
    <citation type="submission" date="2012-01" db="EMBL/GenBank/DDBJ databases">
        <title>Improved High-Quality Draft sequence of Metallosphaera yellowstonensis MK1.</title>
        <authorList>
            <consortium name="US DOE Joint Genome Institute"/>
            <person name="Lucas S."/>
            <person name="Han J."/>
            <person name="Cheng J.-F."/>
            <person name="Goodwin L."/>
            <person name="Pitluck S."/>
            <person name="Peters L."/>
            <person name="Teshima H."/>
            <person name="Detter J.C."/>
            <person name="Han C."/>
            <person name="Tapia R."/>
            <person name="Land M."/>
            <person name="Hauser L."/>
            <person name="Kyrpides N."/>
            <person name="Kozubal M."/>
            <person name="Macur R.E."/>
            <person name="Jay Z."/>
            <person name="Inskeep W."/>
            <person name="Woyke T."/>
        </authorList>
    </citation>
    <scope>NUCLEOTIDE SEQUENCE [LARGE SCALE GENOMIC DNA]</scope>
    <source>
        <strain evidence="6 7">MK1</strain>
    </source>
</reference>
<dbReference type="InterPro" id="IPR000812">
    <property type="entry name" value="TFIIB"/>
</dbReference>
<keyword evidence="4" id="KW-0479">Metal-binding</keyword>
<dbReference type="PRINTS" id="PR00685">
    <property type="entry name" value="TIFACTORIIB"/>
</dbReference>
<dbReference type="InterPro" id="IPR013137">
    <property type="entry name" value="Znf_TFIIB"/>
</dbReference>
<evidence type="ECO:0000256" key="1">
    <source>
        <dbReference type="ARBA" id="ARBA00022737"/>
    </source>
</evidence>
<dbReference type="HOGENOM" id="CLU_043736_0_1_2"/>
<protein>
    <submittedName>
        <fullName evidence="6">Transcription initiation factor TFIIIB, Brf1 subunit/transcription initiation factor TFIIB</fullName>
    </submittedName>
</protein>
<name>H2C4C0_9CREN</name>
<keyword evidence="3" id="KW-0804">Transcription</keyword>
<dbReference type="PANTHER" id="PTHR11618">
    <property type="entry name" value="TRANSCRIPTION INITIATION FACTOR IIB-RELATED"/>
    <property type="match status" value="1"/>
</dbReference>
<sequence>MICPVCGTPDVIFDSERAQYVCGSKGIVIEENIADLGPEWRNFEDETMRIRAGPPVTFTVHTEGFGTIVGTGNWTRKQKLRTLQNKSRVSSKERKKVTYLTSLNRIAGKLNLPRPVRETAGMIVKILVEAGLAKRVDPDALTVAVLHYACRVHRVPLRLQDLEKLYEIEEKEVWNATQKVTQAARKLNLTPKLSPAEYVPSIANKLGLPGEVMIKSMEIVNLLFQSGGTSGKDPAKISAAAVYLVSTIMDVKKTQKEVSEALNITEVAVRGGYRDIVEKLDIDVVM</sequence>
<organism evidence="6 7">
    <name type="scientific">Metallosphaera yellowstonensis MK1</name>
    <dbReference type="NCBI Taxonomy" id="671065"/>
    <lineage>
        <taxon>Archaea</taxon>
        <taxon>Thermoproteota</taxon>
        <taxon>Thermoprotei</taxon>
        <taxon>Sulfolobales</taxon>
        <taxon>Sulfolobaceae</taxon>
        <taxon>Metallosphaera</taxon>
    </lineage>
</organism>
<dbReference type="AlphaFoldDB" id="H2C4C0"/>
<keyword evidence="2" id="KW-0805">Transcription regulation</keyword>
<keyword evidence="4" id="KW-0862">Zinc</keyword>
<dbReference type="Pfam" id="PF08271">
    <property type="entry name" value="Zn_Ribbon_TF"/>
    <property type="match status" value="1"/>
</dbReference>
<dbReference type="GO" id="GO:0097550">
    <property type="term" value="C:transcription preinitiation complex"/>
    <property type="evidence" value="ECO:0007669"/>
    <property type="project" value="TreeGrafter"/>
</dbReference>
<dbReference type="Gene3D" id="1.10.472.170">
    <property type="match status" value="1"/>
</dbReference>
<dbReference type="GO" id="GO:0003743">
    <property type="term" value="F:translation initiation factor activity"/>
    <property type="evidence" value="ECO:0007669"/>
    <property type="project" value="UniProtKB-KW"/>
</dbReference>
<dbReference type="Gene3D" id="1.10.472.10">
    <property type="entry name" value="Cyclin-like"/>
    <property type="match status" value="1"/>
</dbReference>
<dbReference type="Proteomes" id="UP000003980">
    <property type="component" value="Unassembled WGS sequence"/>
</dbReference>
<evidence type="ECO:0000313" key="6">
    <source>
        <dbReference type="EMBL" id="EHP69785.1"/>
    </source>
</evidence>
<dbReference type="Pfam" id="PF00382">
    <property type="entry name" value="TFIIB"/>
    <property type="match status" value="2"/>
</dbReference>
<dbReference type="GO" id="GO:0070897">
    <property type="term" value="P:transcription preinitiation complex assembly"/>
    <property type="evidence" value="ECO:0007669"/>
    <property type="project" value="InterPro"/>
</dbReference>
<dbReference type="CDD" id="cd20550">
    <property type="entry name" value="CYCLIN_TFIIB_archaea_like_rpt2"/>
    <property type="match status" value="1"/>
</dbReference>
<keyword evidence="6" id="KW-0396">Initiation factor</keyword>
<keyword evidence="4" id="KW-0863">Zinc-finger</keyword>
<dbReference type="GO" id="GO:0008270">
    <property type="term" value="F:zinc ion binding"/>
    <property type="evidence" value="ECO:0007669"/>
    <property type="project" value="UniProtKB-KW"/>
</dbReference>
<dbReference type="EMBL" id="JH597761">
    <property type="protein sequence ID" value="EHP69785.1"/>
    <property type="molecule type" value="Genomic_DNA"/>
</dbReference>
<dbReference type="SUPFAM" id="SSF57783">
    <property type="entry name" value="Zinc beta-ribbon"/>
    <property type="match status" value="1"/>
</dbReference>
<proteinExistence type="predicted"/>
<dbReference type="PANTHER" id="PTHR11618:SF13">
    <property type="entry name" value="TRANSCRIPTION INITIATION FACTOR IIB"/>
    <property type="match status" value="1"/>
</dbReference>
<evidence type="ECO:0000313" key="7">
    <source>
        <dbReference type="Proteomes" id="UP000003980"/>
    </source>
</evidence>
<dbReference type="GO" id="GO:0017025">
    <property type="term" value="F:TBP-class protein binding"/>
    <property type="evidence" value="ECO:0007669"/>
    <property type="project" value="InterPro"/>
</dbReference>